<organism evidence="2 3">
    <name type="scientific">Actinomadura meyerae</name>
    <dbReference type="NCBI Taxonomy" id="240840"/>
    <lineage>
        <taxon>Bacteria</taxon>
        <taxon>Bacillati</taxon>
        <taxon>Actinomycetota</taxon>
        <taxon>Actinomycetes</taxon>
        <taxon>Streptosporangiales</taxon>
        <taxon>Thermomonosporaceae</taxon>
        <taxon>Actinomadura</taxon>
    </lineage>
</organism>
<feature type="coiled-coil region" evidence="1">
    <location>
        <begin position="10"/>
        <end position="37"/>
    </location>
</feature>
<dbReference type="AlphaFoldDB" id="A0A239G393"/>
<evidence type="ECO:0000313" key="2">
    <source>
        <dbReference type="EMBL" id="SNS63659.1"/>
    </source>
</evidence>
<evidence type="ECO:0000313" key="3">
    <source>
        <dbReference type="Proteomes" id="UP000198318"/>
    </source>
</evidence>
<keyword evidence="3" id="KW-1185">Reference proteome</keyword>
<accession>A0A239G393</accession>
<reference evidence="2 3" key="1">
    <citation type="submission" date="2017-06" db="EMBL/GenBank/DDBJ databases">
        <authorList>
            <person name="Kim H.J."/>
            <person name="Triplett B.A."/>
        </authorList>
    </citation>
    <scope>NUCLEOTIDE SEQUENCE [LARGE SCALE GENOMIC DNA]</scope>
    <source>
        <strain evidence="2 3">DSM 44715</strain>
    </source>
</reference>
<proteinExistence type="predicted"/>
<dbReference type="EMBL" id="FZOR01000007">
    <property type="protein sequence ID" value="SNS63659.1"/>
    <property type="molecule type" value="Genomic_DNA"/>
</dbReference>
<name>A0A239G393_9ACTN</name>
<keyword evidence="1" id="KW-0175">Coiled coil</keyword>
<dbReference type="Proteomes" id="UP000198318">
    <property type="component" value="Unassembled WGS sequence"/>
</dbReference>
<protein>
    <submittedName>
        <fullName evidence="2">Uncharacterized protein</fullName>
    </submittedName>
</protein>
<dbReference type="RefSeq" id="WP_179271457.1">
    <property type="nucleotide sequence ID" value="NZ_FZOR01000007.1"/>
</dbReference>
<evidence type="ECO:0000256" key="1">
    <source>
        <dbReference type="SAM" id="Coils"/>
    </source>
</evidence>
<sequence length="53" mass="5932">MSAAAAAPDVRELAARLEDAERRIERLSEVIADLLGETLPEPRRQRPHLRAVD</sequence>
<gene>
    <name evidence="2" type="ORF">SAMN05443665_10073</name>
</gene>